<feature type="chain" id="PRO_5039191647" description="Secreted protein" evidence="2">
    <location>
        <begin position="19"/>
        <end position="97"/>
    </location>
</feature>
<dbReference type="EMBL" id="WLYK01000006">
    <property type="protein sequence ID" value="MTD15384.1"/>
    <property type="molecule type" value="Genomic_DNA"/>
</dbReference>
<evidence type="ECO:0000256" key="2">
    <source>
        <dbReference type="SAM" id="SignalP"/>
    </source>
</evidence>
<feature type="compositionally biased region" description="Low complexity" evidence="1">
    <location>
        <begin position="26"/>
        <end position="36"/>
    </location>
</feature>
<dbReference type="Proteomes" id="UP000460221">
    <property type="component" value="Unassembled WGS sequence"/>
</dbReference>
<keyword evidence="4" id="KW-1185">Reference proteome</keyword>
<keyword evidence="2" id="KW-0732">Signal</keyword>
<comment type="caution">
    <text evidence="3">The sequence shown here is derived from an EMBL/GenBank/DDBJ whole genome shotgun (WGS) entry which is preliminary data.</text>
</comment>
<evidence type="ECO:0000313" key="4">
    <source>
        <dbReference type="Proteomes" id="UP000460221"/>
    </source>
</evidence>
<feature type="signal peptide" evidence="2">
    <location>
        <begin position="1"/>
        <end position="18"/>
    </location>
</feature>
<evidence type="ECO:0000313" key="3">
    <source>
        <dbReference type="EMBL" id="MTD15384.1"/>
    </source>
</evidence>
<sequence length="97" mass="9913">MTMSGVLVLTGPATIVLAGTDAAGPAPAPAVDTTAGRPGCSYGSDLLPPRQKREPGIMVTARCERPVGFTRGAMLPDGVVVTTTRRFLPLHAVEAVA</sequence>
<dbReference type="AlphaFoldDB" id="A0A7K1FRF2"/>
<proteinExistence type="predicted"/>
<feature type="region of interest" description="Disordered" evidence="1">
    <location>
        <begin position="26"/>
        <end position="48"/>
    </location>
</feature>
<organism evidence="3 4">
    <name type="scientific">Nakamurella alba</name>
    <dbReference type="NCBI Taxonomy" id="2665158"/>
    <lineage>
        <taxon>Bacteria</taxon>
        <taxon>Bacillati</taxon>
        <taxon>Actinomycetota</taxon>
        <taxon>Actinomycetes</taxon>
        <taxon>Nakamurellales</taxon>
        <taxon>Nakamurellaceae</taxon>
        <taxon>Nakamurella</taxon>
    </lineage>
</organism>
<accession>A0A7K1FRF2</accession>
<evidence type="ECO:0008006" key="5">
    <source>
        <dbReference type="Google" id="ProtNLM"/>
    </source>
</evidence>
<evidence type="ECO:0000256" key="1">
    <source>
        <dbReference type="SAM" id="MobiDB-lite"/>
    </source>
</evidence>
<protein>
    <recommendedName>
        <fullName evidence="5">Secreted protein</fullName>
    </recommendedName>
</protein>
<reference evidence="3 4" key="1">
    <citation type="submission" date="2019-11" db="EMBL/GenBank/DDBJ databases">
        <authorList>
            <person name="Jiang L.-Q."/>
        </authorList>
    </citation>
    <scope>NUCLEOTIDE SEQUENCE [LARGE SCALE GENOMIC DNA]</scope>
    <source>
        <strain evidence="3 4">YIM 132087</strain>
    </source>
</reference>
<name>A0A7K1FRF2_9ACTN</name>
<gene>
    <name evidence="3" type="ORF">GIS00_15710</name>
</gene>